<dbReference type="InterPro" id="IPR036374">
    <property type="entry name" value="OxRdtase_Mopterin-bd_sf"/>
</dbReference>
<dbReference type="EMBL" id="CAADFO010000038">
    <property type="protein sequence ID" value="VFK28545.1"/>
    <property type="molecule type" value="Genomic_DNA"/>
</dbReference>
<name>A0A450XGV9_9GAMM</name>
<gene>
    <name evidence="1" type="ORF">BECKMB1821G_GA0114241_103814</name>
</gene>
<accession>A0A450XGV9</accession>
<dbReference type="Gene3D" id="3.90.420.10">
    <property type="entry name" value="Oxidoreductase, molybdopterin-binding domain"/>
    <property type="match status" value="1"/>
</dbReference>
<organism evidence="1">
    <name type="scientific">Candidatus Kentrum sp. MB</name>
    <dbReference type="NCBI Taxonomy" id="2138164"/>
    <lineage>
        <taxon>Bacteria</taxon>
        <taxon>Pseudomonadati</taxon>
        <taxon>Pseudomonadota</taxon>
        <taxon>Gammaproteobacteria</taxon>
        <taxon>Candidatus Kentrum</taxon>
    </lineage>
</organism>
<dbReference type="GO" id="GO:0043546">
    <property type="term" value="F:molybdopterin cofactor binding"/>
    <property type="evidence" value="ECO:0007669"/>
    <property type="project" value="TreeGrafter"/>
</dbReference>
<dbReference type="AlphaFoldDB" id="A0A450XGV9"/>
<evidence type="ECO:0000313" key="1">
    <source>
        <dbReference type="EMBL" id="VFK28545.1"/>
    </source>
</evidence>
<evidence type="ECO:0008006" key="2">
    <source>
        <dbReference type="Google" id="ProtNLM"/>
    </source>
</evidence>
<dbReference type="PANTHER" id="PTHR19372:SF7">
    <property type="entry name" value="SULFITE OXIDASE, MITOCHONDRIAL"/>
    <property type="match status" value="1"/>
</dbReference>
<proteinExistence type="predicted"/>
<dbReference type="InterPro" id="IPR006311">
    <property type="entry name" value="TAT_signal"/>
</dbReference>
<dbReference type="PROSITE" id="PS51318">
    <property type="entry name" value="TAT"/>
    <property type="match status" value="1"/>
</dbReference>
<dbReference type="GO" id="GO:0006790">
    <property type="term" value="P:sulfur compound metabolic process"/>
    <property type="evidence" value="ECO:0007669"/>
    <property type="project" value="TreeGrafter"/>
</dbReference>
<dbReference type="SUPFAM" id="SSF56524">
    <property type="entry name" value="Oxidoreductase molybdopterin-binding domain"/>
    <property type="match status" value="1"/>
</dbReference>
<protein>
    <recommendedName>
        <fullName evidence="2">Tat (Twin-arginine translocation) pathway signal sequence</fullName>
    </recommendedName>
</protein>
<reference evidence="1" key="1">
    <citation type="submission" date="2019-02" db="EMBL/GenBank/DDBJ databases">
        <authorList>
            <person name="Gruber-Vodicka R. H."/>
            <person name="Seah K. B. B."/>
        </authorList>
    </citation>
    <scope>NUCLEOTIDE SEQUENCE</scope>
    <source>
        <strain evidence="1">BECK_BZ197</strain>
    </source>
</reference>
<dbReference type="GO" id="GO:0008482">
    <property type="term" value="F:sulfite oxidase activity"/>
    <property type="evidence" value="ECO:0007669"/>
    <property type="project" value="TreeGrafter"/>
</dbReference>
<dbReference type="GO" id="GO:0020037">
    <property type="term" value="F:heme binding"/>
    <property type="evidence" value="ECO:0007669"/>
    <property type="project" value="TreeGrafter"/>
</dbReference>
<sequence length="152" mass="16711">MSSKKEADIFELYAKDPEQADEIVFGRVPDEGRRGFLRGAGLASMGALLGASIPFHRNMPSGLIPAALAENAFRIKGKDGLTILNDRPVNAETPAHLLDDEVTPTNRHFIRNNGTPPTNTASENWRLAIDGEIEKPLNLTIEELRANFQQYG</sequence>
<dbReference type="PANTHER" id="PTHR19372">
    <property type="entry name" value="SULFITE REDUCTASE"/>
    <property type="match status" value="1"/>
</dbReference>